<organism evidence="10 11">
    <name type="scientific">Metabacillus sediminis</name>
    <dbReference type="NCBI Taxonomy" id="3117746"/>
    <lineage>
        <taxon>Bacteria</taxon>
        <taxon>Bacillati</taxon>
        <taxon>Bacillota</taxon>
        <taxon>Bacilli</taxon>
        <taxon>Bacillales</taxon>
        <taxon>Bacillaceae</taxon>
        <taxon>Metabacillus</taxon>
    </lineage>
</organism>
<dbReference type="InterPro" id="IPR049426">
    <property type="entry name" value="Acyl-CoA-dh-like_C"/>
</dbReference>
<dbReference type="InterPro" id="IPR006089">
    <property type="entry name" value="Acyl-CoA_DH_CS"/>
</dbReference>
<dbReference type="InterPro" id="IPR036250">
    <property type="entry name" value="AcylCo_DH-like_C"/>
</dbReference>
<dbReference type="Pfam" id="PF02770">
    <property type="entry name" value="Acyl-CoA_dh_M"/>
    <property type="match status" value="1"/>
</dbReference>
<sequence length="594" mass="65327">MKELQTASVKIKGGSFMYEASDYRTIFTPEDFTDEQKMMASTARAFVEREVDPYREEIEEQNFERVVGLLHKAGELGLLAHSIPETYGGLGLDKITKGIVGEVIGRTSGYGVAHSNHTCIATLPITYFGTKEQKAKYLPKLASGEYIGAYCLTEPGSGSDALAAKTTAVLNDAGTHYVLNGSKLYITNAAFSDTFIIYAKIDGQHFSAFIAEKSFPGLTLGPEEKKMGIKGSSTRTVLLEDCLVPKENLLGEPGKGHVIALNVLNLGRFNLGSACMGASKHALKLALEFTKGRFQFGRSIADFPATKEKLALMASRIYAAESIQYRTAGLLEDALGDLYEAEDHRLIGKQMMEYAAECAICKVFGSETLDYAADESLQLHGGAGFIQEYPIEQVYRDSRINRIFEGTNEINRLLLPTHFLRKAAKGEVEFESMVSKAYKALQEDIKGIGRLLENEEMIVSALRNTLLVCFGAAFEKYGGNMNEEQETLLKLSNLAAALFSAESSLLRAKKTLDAKGEEKAKLMVSLCQTAAEEALYEGETLARQLVHQLVADDRKNLLLSRISLKFAELGSANRVERNRFIADALLQKESYTVM</sequence>
<keyword evidence="3 5" id="KW-0285">Flavoprotein</keyword>
<dbReference type="EMBL" id="CP147407">
    <property type="protein sequence ID" value="WXB95972.1"/>
    <property type="molecule type" value="Genomic_DNA"/>
</dbReference>
<dbReference type="SUPFAM" id="SSF56645">
    <property type="entry name" value="Acyl-CoA dehydrogenase NM domain-like"/>
    <property type="match status" value="1"/>
</dbReference>
<gene>
    <name evidence="10" type="ORF">WCV65_15590</name>
</gene>
<dbReference type="InterPro" id="IPR046373">
    <property type="entry name" value="Acyl-CoA_Oxase/DH_mid-dom_sf"/>
</dbReference>
<evidence type="ECO:0000259" key="7">
    <source>
        <dbReference type="Pfam" id="PF02770"/>
    </source>
</evidence>
<keyword evidence="11" id="KW-1185">Reference proteome</keyword>
<dbReference type="Gene3D" id="1.10.540.10">
    <property type="entry name" value="Acyl-CoA dehydrogenase/oxidase, N-terminal domain"/>
    <property type="match status" value="1"/>
</dbReference>
<dbReference type="PANTHER" id="PTHR43884:SF12">
    <property type="entry name" value="ISOVALERYL-COA DEHYDROGENASE, MITOCHONDRIAL-RELATED"/>
    <property type="match status" value="1"/>
</dbReference>
<feature type="domain" description="Acyl-CoA dehydrogenase/oxidase C-terminal" evidence="6">
    <location>
        <begin position="254"/>
        <end position="414"/>
    </location>
</feature>
<evidence type="ECO:0000256" key="1">
    <source>
        <dbReference type="ARBA" id="ARBA00001974"/>
    </source>
</evidence>
<dbReference type="InterPro" id="IPR013786">
    <property type="entry name" value="AcylCoA_DH/ox_N"/>
</dbReference>
<comment type="cofactor">
    <cofactor evidence="1 5">
        <name>FAD</name>
        <dbReference type="ChEBI" id="CHEBI:57692"/>
    </cofactor>
</comment>
<evidence type="ECO:0000256" key="5">
    <source>
        <dbReference type="RuleBase" id="RU362125"/>
    </source>
</evidence>
<dbReference type="InterPro" id="IPR009075">
    <property type="entry name" value="AcylCo_DH/oxidase_C"/>
</dbReference>
<protein>
    <submittedName>
        <fullName evidence="10">Acyl-CoA dehydrogenase family protein</fullName>
    </submittedName>
</protein>
<evidence type="ECO:0000256" key="3">
    <source>
        <dbReference type="ARBA" id="ARBA00022630"/>
    </source>
</evidence>
<dbReference type="SUPFAM" id="SSF47203">
    <property type="entry name" value="Acyl-CoA dehydrogenase C-terminal domain-like"/>
    <property type="match status" value="1"/>
</dbReference>
<keyword evidence="5" id="KW-0560">Oxidoreductase</keyword>
<evidence type="ECO:0000313" key="11">
    <source>
        <dbReference type="Proteomes" id="UP001377337"/>
    </source>
</evidence>
<dbReference type="PROSITE" id="PS00072">
    <property type="entry name" value="ACYL_COA_DH_1"/>
    <property type="match status" value="1"/>
</dbReference>
<evidence type="ECO:0000256" key="4">
    <source>
        <dbReference type="ARBA" id="ARBA00022827"/>
    </source>
</evidence>
<evidence type="ECO:0000313" key="10">
    <source>
        <dbReference type="EMBL" id="WXB95972.1"/>
    </source>
</evidence>
<dbReference type="Gene3D" id="2.40.110.10">
    <property type="entry name" value="Butyryl-CoA Dehydrogenase, subunit A, domain 2"/>
    <property type="match status" value="1"/>
</dbReference>
<dbReference type="InterPro" id="IPR037069">
    <property type="entry name" value="AcylCoA_DH/ox_N_sf"/>
</dbReference>
<feature type="domain" description="Acyl-CoA dehydrogenase-like C-terminal" evidence="9">
    <location>
        <begin position="463"/>
        <end position="561"/>
    </location>
</feature>
<comment type="similarity">
    <text evidence="2 5">Belongs to the acyl-CoA dehydrogenase family.</text>
</comment>
<dbReference type="InterPro" id="IPR009100">
    <property type="entry name" value="AcylCoA_DH/oxidase_NM_dom_sf"/>
</dbReference>
<feature type="domain" description="Acyl-CoA dehydrogenase/oxidase N-terminal" evidence="8">
    <location>
        <begin position="33"/>
        <end position="145"/>
    </location>
</feature>
<keyword evidence="4 5" id="KW-0274">FAD</keyword>
<evidence type="ECO:0000256" key="2">
    <source>
        <dbReference type="ARBA" id="ARBA00009347"/>
    </source>
</evidence>
<dbReference type="RefSeq" id="WP_338777702.1">
    <property type="nucleotide sequence ID" value="NZ_CP147407.1"/>
</dbReference>
<name>A0ABZ2NEH3_9BACI</name>
<feature type="domain" description="Acyl-CoA oxidase/dehydrogenase middle" evidence="7">
    <location>
        <begin position="149"/>
        <end position="242"/>
    </location>
</feature>
<evidence type="ECO:0000259" key="9">
    <source>
        <dbReference type="Pfam" id="PF21263"/>
    </source>
</evidence>
<dbReference type="Gene3D" id="1.20.140.10">
    <property type="entry name" value="Butyryl-CoA Dehydrogenase, subunit A, domain 3"/>
    <property type="match status" value="2"/>
</dbReference>
<dbReference type="InterPro" id="IPR006091">
    <property type="entry name" value="Acyl-CoA_Oxase/DH_mid-dom"/>
</dbReference>
<dbReference type="Pfam" id="PF21263">
    <property type="entry name" value="Acyl-CoA-dh_C"/>
    <property type="match status" value="1"/>
</dbReference>
<evidence type="ECO:0000259" key="8">
    <source>
        <dbReference type="Pfam" id="PF02771"/>
    </source>
</evidence>
<dbReference type="Pfam" id="PF00441">
    <property type="entry name" value="Acyl-CoA_dh_1"/>
    <property type="match status" value="1"/>
</dbReference>
<dbReference type="PANTHER" id="PTHR43884">
    <property type="entry name" value="ACYL-COA DEHYDROGENASE"/>
    <property type="match status" value="1"/>
</dbReference>
<dbReference type="Pfam" id="PF02771">
    <property type="entry name" value="Acyl-CoA_dh_N"/>
    <property type="match status" value="1"/>
</dbReference>
<evidence type="ECO:0000259" key="6">
    <source>
        <dbReference type="Pfam" id="PF00441"/>
    </source>
</evidence>
<reference evidence="10 11" key="1">
    <citation type="submission" date="2024-02" db="EMBL/GenBank/DDBJ databases">
        <title>Seven novel Bacillus-like species.</title>
        <authorList>
            <person name="Liu G."/>
        </authorList>
    </citation>
    <scope>NUCLEOTIDE SEQUENCE [LARGE SCALE GENOMIC DNA]</scope>
    <source>
        <strain evidence="10 11">FJAT-52054</strain>
    </source>
</reference>
<proteinExistence type="inferred from homology"/>
<dbReference type="Proteomes" id="UP001377337">
    <property type="component" value="Chromosome"/>
</dbReference>
<accession>A0ABZ2NEH3</accession>